<keyword evidence="3" id="KW-1185">Reference proteome</keyword>
<organism evidence="2 3">
    <name type="scientific">Erythrobacter rubeus</name>
    <dbReference type="NCBI Taxonomy" id="2760803"/>
    <lineage>
        <taxon>Bacteria</taxon>
        <taxon>Pseudomonadati</taxon>
        <taxon>Pseudomonadota</taxon>
        <taxon>Alphaproteobacteria</taxon>
        <taxon>Sphingomonadales</taxon>
        <taxon>Erythrobacteraceae</taxon>
        <taxon>Erythrobacter/Porphyrobacter group</taxon>
        <taxon>Erythrobacter</taxon>
    </lineage>
</organism>
<protein>
    <recommendedName>
        <fullName evidence="4">DUF1330 domain-containing protein</fullName>
    </recommendedName>
</protein>
<dbReference type="PROSITE" id="PS51257">
    <property type="entry name" value="PROKAR_LIPOPROTEIN"/>
    <property type="match status" value="1"/>
</dbReference>
<evidence type="ECO:0000256" key="1">
    <source>
        <dbReference type="SAM" id="SignalP"/>
    </source>
</evidence>
<sequence length="261" mass="29139">MNTLHKSVLLAATVFAGTIACTGSSLAQQQPSPPAASAQPAPGFSVKMKKGEVLQVIASELRPDSVPAARQYGQSAFPLAQTHGFKRLGQLNVRETVISDFAPQAFSFFSWPSQQAVDDFAAEPGWPAIKAVRPQAWSELKVYSAELEDDLDLQFDPGKHYTVLVAWLNDDDAVTDYNRYLTGIEPAVERSGGRFIYKMRMPSMEAHASDPAAPHQLTFVEWETTDGFDRVQQSQEYLDFRQFFGSSVNRFEFYWMKTPSR</sequence>
<name>A0ABR8KS26_9SPHN</name>
<dbReference type="Proteomes" id="UP000635384">
    <property type="component" value="Unassembled WGS sequence"/>
</dbReference>
<dbReference type="Gene3D" id="3.30.70.100">
    <property type="match status" value="1"/>
</dbReference>
<evidence type="ECO:0008006" key="4">
    <source>
        <dbReference type="Google" id="ProtNLM"/>
    </source>
</evidence>
<proteinExistence type="predicted"/>
<reference evidence="2 3" key="1">
    <citation type="submission" date="2020-09" db="EMBL/GenBank/DDBJ databases">
        <authorList>
            <person name="Yoon J.-W."/>
        </authorList>
    </citation>
    <scope>NUCLEOTIDE SEQUENCE [LARGE SCALE GENOMIC DNA]</scope>
    <source>
        <strain evidence="2 3">KMU-140</strain>
    </source>
</reference>
<dbReference type="EMBL" id="JACXLC010000001">
    <property type="protein sequence ID" value="MBD2841249.1"/>
    <property type="molecule type" value="Genomic_DNA"/>
</dbReference>
<comment type="caution">
    <text evidence="2">The sequence shown here is derived from an EMBL/GenBank/DDBJ whole genome shotgun (WGS) entry which is preliminary data.</text>
</comment>
<gene>
    <name evidence="2" type="ORF">IB285_03145</name>
</gene>
<feature type="signal peptide" evidence="1">
    <location>
        <begin position="1"/>
        <end position="27"/>
    </location>
</feature>
<evidence type="ECO:0000313" key="3">
    <source>
        <dbReference type="Proteomes" id="UP000635384"/>
    </source>
</evidence>
<accession>A0ABR8KS26</accession>
<evidence type="ECO:0000313" key="2">
    <source>
        <dbReference type="EMBL" id="MBD2841249.1"/>
    </source>
</evidence>
<keyword evidence="1" id="KW-0732">Signal</keyword>
<dbReference type="RefSeq" id="WP_190786807.1">
    <property type="nucleotide sequence ID" value="NZ_JACXLC010000001.1"/>
</dbReference>
<feature type="chain" id="PRO_5046936297" description="DUF1330 domain-containing protein" evidence="1">
    <location>
        <begin position="28"/>
        <end position="261"/>
    </location>
</feature>